<feature type="domain" description="Ras-GEF" evidence="4">
    <location>
        <begin position="66"/>
        <end position="327"/>
    </location>
</feature>
<dbReference type="WBParaSite" id="ACRNAN_scaffold755.g26974.t1">
    <property type="protein sequence ID" value="ACRNAN_scaffold755.g26974.t1"/>
    <property type="gene ID" value="ACRNAN_scaffold755.g26974"/>
</dbReference>
<keyword evidence="5" id="KW-1185">Reference proteome</keyword>
<dbReference type="PANTHER" id="PTHR23113:SF368">
    <property type="entry name" value="CELL DIVISION CONTROL PROTEIN 25"/>
    <property type="match status" value="1"/>
</dbReference>
<evidence type="ECO:0000313" key="6">
    <source>
        <dbReference type="WBParaSite" id="ACRNAN_scaffold755.g26974.t1"/>
    </source>
</evidence>
<reference evidence="6" key="1">
    <citation type="submission" date="2022-11" db="UniProtKB">
        <authorList>
            <consortium name="WormBaseParasite"/>
        </authorList>
    </citation>
    <scope>IDENTIFICATION</scope>
</reference>
<evidence type="ECO:0000256" key="1">
    <source>
        <dbReference type="ARBA" id="ARBA00022658"/>
    </source>
</evidence>
<feature type="compositionally biased region" description="Low complexity" evidence="3">
    <location>
        <begin position="585"/>
        <end position="598"/>
    </location>
</feature>
<protein>
    <submittedName>
        <fullName evidence="6">Ras-GEF domain-containing protein</fullName>
    </submittedName>
</protein>
<dbReference type="Pfam" id="PF00617">
    <property type="entry name" value="RasGEF"/>
    <property type="match status" value="1"/>
</dbReference>
<dbReference type="AlphaFoldDB" id="A0A914EG98"/>
<evidence type="ECO:0000256" key="2">
    <source>
        <dbReference type="PROSITE-ProRule" id="PRU00168"/>
    </source>
</evidence>
<organism evidence="5 6">
    <name type="scientific">Acrobeloides nanus</name>
    <dbReference type="NCBI Taxonomy" id="290746"/>
    <lineage>
        <taxon>Eukaryota</taxon>
        <taxon>Metazoa</taxon>
        <taxon>Ecdysozoa</taxon>
        <taxon>Nematoda</taxon>
        <taxon>Chromadorea</taxon>
        <taxon>Rhabditida</taxon>
        <taxon>Tylenchina</taxon>
        <taxon>Cephalobomorpha</taxon>
        <taxon>Cephaloboidea</taxon>
        <taxon>Cephalobidae</taxon>
        <taxon>Acrobeloides</taxon>
    </lineage>
</organism>
<evidence type="ECO:0000313" key="5">
    <source>
        <dbReference type="Proteomes" id="UP000887540"/>
    </source>
</evidence>
<feature type="compositionally biased region" description="Low complexity" evidence="3">
    <location>
        <begin position="628"/>
        <end position="665"/>
    </location>
</feature>
<dbReference type="GO" id="GO:0007265">
    <property type="term" value="P:Ras protein signal transduction"/>
    <property type="evidence" value="ECO:0007669"/>
    <property type="project" value="TreeGrafter"/>
</dbReference>
<evidence type="ECO:0000259" key="4">
    <source>
        <dbReference type="PROSITE" id="PS50009"/>
    </source>
</evidence>
<feature type="compositionally biased region" description="Low complexity" evidence="3">
    <location>
        <begin position="721"/>
        <end position="731"/>
    </location>
</feature>
<evidence type="ECO:0000256" key="3">
    <source>
        <dbReference type="SAM" id="MobiDB-lite"/>
    </source>
</evidence>
<dbReference type="GO" id="GO:0005085">
    <property type="term" value="F:guanyl-nucleotide exchange factor activity"/>
    <property type="evidence" value="ECO:0007669"/>
    <property type="project" value="UniProtKB-KW"/>
</dbReference>
<dbReference type="InterPro" id="IPR023578">
    <property type="entry name" value="Ras_GEF_dom_sf"/>
</dbReference>
<sequence length="778" mass="88043">MSSELQAQCLPVDLRGDRRTIKLIRERKRKLFHSQVYESEVGASTLDEPITLFRLELERLQYILHFTEEVAFQLSATEYQLFYNIPPMEYVRYVSGDMSSIHMTDNPSTVKNLVKRLSEVSSWITHVIISQPTHDERKNCLASIIRIIDTCWNIGNFNAAIEILMGLRSEKLRPFWLSLKHEERQRFEELVDLLLPACHATPNVAYMEAIQRALRMPQCRLIPFFGMFLRDLYAIVNEMPNIVVIGHESDCEKLKFLNDINGDDHFSSNISVGGLLNTDKTNLVGIVLDNLELFHKHNRQLNKHMEHLINPDVVEPAPVEVKPYEPVQPIPNSAHGVTLIPLDTHKFDLDVIQRLQHGTTVIHYDIDSGRSVLCRLMLDASCSTVSWHKIYYGHGGNKEGKDKDNLGPLASVNIQNLPVPDSARSTQGAYSNLRPQGASISNMEEGYLRTCYIKAIESVDSYELDIETIYRRHSVEEMSVPVFCWTINFGCMLSDNEFHYFLAPQQIAHYWMVGLQAVVSSIQEQQKNAERRVLWLKKLYLQLYSECDRDGYISDFKKIGPRPMEALQAFGGRVEKWRGFGPNPTISTSSKPTDSSSSNDGGGPRSKLKQMTIAVTRRVKGASRDCSRSQSPQPQSPLVRPPSIKSQLSSQSGPPGPNSPGFFSSHLRPMRGETAMSDVGDLDSLYTPRSRTPTSSSYGGRSIGGRSIKSWRSRGGETPNSGSVSSSGQISALNGPCSKEYQEKPVYFTEFVELYRLFSTRIRKDIKDLFNECVLYTE</sequence>
<proteinExistence type="predicted"/>
<dbReference type="Gene3D" id="1.10.840.10">
    <property type="entry name" value="Ras guanine-nucleotide exchange factors catalytic domain"/>
    <property type="match status" value="1"/>
</dbReference>
<dbReference type="SMART" id="SM00147">
    <property type="entry name" value="RasGEF"/>
    <property type="match status" value="1"/>
</dbReference>
<dbReference type="PROSITE" id="PS50009">
    <property type="entry name" value="RASGEF_CAT"/>
    <property type="match status" value="1"/>
</dbReference>
<name>A0A914EG98_9BILA</name>
<dbReference type="InterPro" id="IPR008937">
    <property type="entry name" value="Ras-like_GEF"/>
</dbReference>
<dbReference type="GO" id="GO:0005886">
    <property type="term" value="C:plasma membrane"/>
    <property type="evidence" value="ECO:0007669"/>
    <property type="project" value="TreeGrafter"/>
</dbReference>
<dbReference type="SUPFAM" id="SSF48366">
    <property type="entry name" value="Ras GEF"/>
    <property type="match status" value="1"/>
</dbReference>
<dbReference type="InterPro" id="IPR001895">
    <property type="entry name" value="RASGEF_cat_dom"/>
</dbReference>
<accession>A0A914EG98</accession>
<dbReference type="InterPro" id="IPR036964">
    <property type="entry name" value="RASGEF_cat_dom_sf"/>
</dbReference>
<dbReference type="PANTHER" id="PTHR23113">
    <property type="entry name" value="GUANINE NUCLEOTIDE EXCHANGE FACTOR"/>
    <property type="match status" value="1"/>
</dbReference>
<keyword evidence="1 2" id="KW-0344">Guanine-nucleotide releasing factor</keyword>
<feature type="compositionally biased region" description="Low complexity" evidence="3">
    <location>
        <begin position="686"/>
        <end position="710"/>
    </location>
</feature>
<feature type="region of interest" description="Disordered" evidence="3">
    <location>
        <begin position="576"/>
        <end position="732"/>
    </location>
</feature>
<dbReference type="Proteomes" id="UP000887540">
    <property type="component" value="Unplaced"/>
</dbReference>